<reference evidence="2 3" key="1">
    <citation type="journal article" date="2024" name="Science">
        <title>Giant polyketide synthase enzymes in the biosynthesis of giant marine polyether toxins.</title>
        <authorList>
            <person name="Fallon T.R."/>
            <person name="Shende V.V."/>
            <person name="Wierzbicki I.H."/>
            <person name="Pendleton A.L."/>
            <person name="Watervoot N.F."/>
            <person name="Auber R.P."/>
            <person name="Gonzalez D.J."/>
            <person name="Wisecaver J.H."/>
            <person name="Moore B.S."/>
        </authorList>
    </citation>
    <scope>NUCLEOTIDE SEQUENCE [LARGE SCALE GENOMIC DNA]</scope>
    <source>
        <strain evidence="2 3">12B1</strain>
    </source>
</reference>
<name>A0AB34IFV1_PRYPA</name>
<comment type="caution">
    <text evidence="2">The sequence shown here is derived from an EMBL/GenBank/DDBJ whole genome shotgun (WGS) entry which is preliminary data.</text>
</comment>
<gene>
    <name evidence="2" type="ORF">AB1Y20_014315</name>
</gene>
<keyword evidence="1" id="KW-0812">Transmembrane</keyword>
<evidence type="ECO:0000313" key="3">
    <source>
        <dbReference type="Proteomes" id="UP001515480"/>
    </source>
</evidence>
<dbReference type="AlphaFoldDB" id="A0AB34IFV1"/>
<sequence length="164" mass="17459">MVFGPAMDLARARSEGVSPFLVVARGHRLVRTRLSLRARLLFCATNAPYFLLAAASPPPHHALPLLLVAAASSAFHAAVLFAQPSPLTALLLAADMTAANGYAACLALQFGAKRCAALFAVPLLLLVASAVAKRRGRPVLYAALHGAWHCLSAWAIWRILHYSL</sequence>
<evidence type="ECO:0000256" key="1">
    <source>
        <dbReference type="SAM" id="Phobius"/>
    </source>
</evidence>
<feature type="transmembrane region" description="Helical" evidence="1">
    <location>
        <begin position="116"/>
        <end position="132"/>
    </location>
</feature>
<feature type="transmembrane region" description="Helical" evidence="1">
    <location>
        <begin position="89"/>
        <end position="110"/>
    </location>
</feature>
<evidence type="ECO:0000313" key="2">
    <source>
        <dbReference type="EMBL" id="KAL1496722.1"/>
    </source>
</evidence>
<dbReference type="EMBL" id="JBGBPQ010000028">
    <property type="protein sequence ID" value="KAL1496722.1"/>
    <property type="molecule type" value="Genomic_DNA"/>
</dbReference>
<proteinExistence type="predicted"/>
<accession>A0AB34IFV1</accession>
<organism evidence="2 3">
    <name type="scientific">Prymnesium parvum</name>
    <name type="common">Toxic golden alga</name>
    <dbReference type="NCBI Taxonomy" id="97485"/>
    <lineage>
        <taxon>Eukaryota</taxon>
        <taxon>Haptista</taxon>
        <taxon>Haptophyta</taxon>
        <taxon>Prymnesiophyceae</taxon>
        <taxon>Prymnesiales</taxon>
        <taxon>Prymnesiaceae</taxon>
        <taxon>Prymnesium</taxon>
    </lineage>
</organism>
<keyword evidence="3" id="KW-1185">Reference proteome</keyword>
<feature type="transmembrane region" description="Helical" evidence="1">
    <location>
        <begin position="62"/>
        <end position="82"/>
    </location>
</feature>
<evidence type="ECO:0008006" key="4">
    <source>
        <dbReference type="Google" id="ProtNLM"/>
    </source>
</evidence>
<protein>
    <recommendedName>
        <fullName evidence="4">GPI mannosyltransferase 2</fullName>
    </recommendedName>
</protein>
<dbReference type="Proteomes" id="UP001515480">
    <property type="component" value="Unassembled WGS sequence"/>
</dbReference>
<feature type="transmembrane region" description="Helical" evidence="1">
    <location>
        <begin position="139"/>
        <end position="160"/>
    </location>
</feature>
<keyword evidence="1" id="KW-1133">Transmembrane helix</keyword>
<keyword evidence="1" id="KW-0472">Membrane</keyword>